<dbReference type="Proteomes" id="UP001225072">
    <property type="component" value="Unassembled WGS sequence"/>
</dbReference>
<protein>
    <submittedName>
        <fullName evidence="1">Component of membrane protein insertase Oxa1/YidC/SpoIIIJ protein YidD</fullName>
    </submittedName>
</protein>
<evidence type="ECO:0000313" key="2">
    <source>
        <dbReference type="Proteomes" id="UP001225072"/>
    </source>
</evidence>
<evidence type="ECO:0000313" key="1">
    <source>
        <dbReference type="EMBL" id="MDQ1098299.1"/>
    </source>
</evidence>
<dbReference type="InterPro" id="IPR002696">
    <property type="entry name" value="Membr_insert_effic_factor_YidD"/>
</dbReference>
<dbReference type="Pfam" id="PF01809">
    <property type="entry name" value="YidD"/>
    <property type="match status" value="1"/>
</dbReference>
<dbReference type="SMART" id="SM01234">
    <property type="entry name" value="Haemolytic"/>
    <property type="match status" value="1"/>
</dbReference>
<organism evidence="1 2">
    <name type="scientific">Chryseobacterium camelliae</name>
    <dbReference type="NCBI Taxonomy" id="1265445"/>
    <lineage>
        <taxon>Bacteria</taxon>
        <taxon>Pseudomonadati</taxon>
        <taxon>Bacteroidota</taxon>
        <taxon>Flavobacteriia</taxon>
        <taxon>Flavobacteriales</taxon>
        <taxon>Weeksellaceae</taxon>
        <taxon>Chryseobacterium group</taxon>
        <taxon>Chryseobacterium</taxon>
    </lineage>
</organism>
<reference evidence="1 2" key="1">
    <citation type="submission" date="2023-07" db="EMBL/GenBank/DDBJ databases">
        <title>Functional and genomic diversity of the sorghum phyllosphere microbiome.</title>
        <authorList>
            <person name="Shade A."/>
        </authorList>
    </citation>
    <scope>NUCLEOTIDE SEQUENCE [LARGE SCALE GENOMIC DNA]</scope>
    <source>
        <strain evidence="1 2">SORGH_AS_1064</strain>
    </source>
</reference>
<comment type="caution">
    <text evidence="1">The sequence shown here is derived from an EMBL/GenBank/DDBJ whole genome shotgun (WGS) entry which is preliminary data.</text>
</comment>
<accession>A0ABU0TMN2</accession>
<name>A0ABU0TMN2_9FLAO</name>
<dbReference type="EMBL" id="JAUTAL010000001">
    <property type="protein sequence ID" value="MDQ1098299.1"/>
    <property type="molecule type" value="Genomic_DNA"/>
</dbReference>
<sequence length="93" mass="11148">MKYLLIIIIKLYWSLVPPHRRRMCLFKMSCSKYVYQETLNKGFINGLKAFRYRFSNCRAGAKLIKNPINNQLQLILPNTQIIEEHEISERFIK</sequence>
<gene>
    <name evidence="1" type="ORF">QE404_003446</name>
</gene>
<dbReference type="NCBIfam" id="TIGR00278">
    <property type="entry name" value="membrane protein insertion efficiency factor YidD"/>
    <property type="match status" value="1"/>
</dbReference>
<keyword evidence="2" id="KW-1185">Reference proteome</keyword>
<proteinExistence type="predicted"/>